<evidence type="ECO:0000313" key="1">
    <source>
        <dbReference type="EMBL" id="KAG6424413.1"/>
    </source>
</evidence>
<comment type="caution">
    <text evidence="1">The sequence shown here is derived from an EMBL/GenBank/DDBJ whole genome shotgun (WGS) entry which is preliminary data.</text>
</comment>
<sequence length="157" mass="18435">MRNKSWPHWDSWKEIFRKDRDVGVLAKDVIAKMKASQEHTNGYVEGIYHVSLDELYPDEVVAEHVILVQGKESHTHGEKPAQKQTLSKWIGYEFEQSAKRDEVYKLLRLISELTLRQKFYISAKLVKELELLDLFRSMSEEDCPNFVVFMLESDGFI</sequence>
<proteinExistence type="predicted"/>
<keyword evidence="2" id="KW-1185">Reference proteome</keyword>
<name>A0A8X8Y6T8_SALSN</name>
<organism evidence="1">
    <name type="scientific">Salvia splendens</name>
    <name type="common">Scarlet sage</name>
    <dbReference type="NCBI Taxonomy" id="180675"/>
    <lineage>
        <taxon>Eukaryota</taxon>
        <taxon>Viridiplantae</taxon>
        <taxon>Streptophyta</taxon>
        <taxon>Embryophyta</taxon>
        <taxon>Tracheophyta</taxon>
        <taxon>Spermatophyta</taxon>
        <taxon>Magnoliopsida</taxon>
        <taxon>eudicotyledons</taxon>
        <taxon>Gunneridae</taxon>
        <taxon>Pentapetalae</taxon>
        <taxon>asterids</taxon>
        <taxon>lamiids</taxon>
        <taxon>Lamiales</taxon>
        <taxon>Lamiaceae</taxon>
        <taxon>Nepetoideae</taxon>
        <taxon>Mentheae</taxon>
        <taxon>Salviinae</taxon>
        <taxon>Salvia</taxon>
        <taxon>Salvia subgen. Calosphace</taxon>
        <taxon>core Calosphace</taxon>
    </lineage>
</organism>
<dbReference type="Proteomes" id="UP000298416">
    <property type="component" value="Unassembled WGS sequence"/>
</dbReference>
<reference evidence="1" key="1">
    <citation type="submission" date="2018-01" db="EMBL/GenBank/DDBJ databases">
        <authorList>
            <person name="Mao J.F."/>
        </authorList>
    </citation>
    <scope>NUCLEOTIDE SEQUENCE</scope>
    <source>
        <strain evidence="1">Huo1</strain>
        <tissue evidence="1">Leaf</tissue>
    </source>
</reference>
<dbReference type="EMBL" id="PNBA02000005">
    <property type="protein sequence ID" value="KAG6424413.1"/>
    <property type="molecule type" value="Genomic_DNA"/>
</dbReference>
<protein>
    <submittedName>
        <fullName evidence="1">Uncharacterized protein</fullName>
    </submittedName>
</protein>
<accession>A0A8X8Y6T8</accession>
<gene>
    <name evidence="1" type="ORF">SASPL_114831</name>
</gene>
<evidence type="ECO:0000313" key="2">
    <source>
        <dbReference type="Proteomes" id="UP000298416"/>
    </source>
</evidence>
<dbReference type="AlphaFoldDB" id="A0A8X8Y6T8"/>
<reference evidence="1" key="2">
    <citation type="submission" date="2020-08" db="EMBL/GenBank/DDBJ databases">
        <title>Plant Genome Project.</title>
        <authorList>
            <person name="Zhang R.-G."/>
        </authorList>
    </citation>
    <scope>NUCLEOTIDE SEQUENCE</scope>
    <source>
        <strain evidence="1">Huo1</strain>
        <tissue evidence="1">Leaf</tissue>
    </source>
</reference>